<dbReference type="AlphaFoldDB" id="I8UC56"/>
<sequence length="396" mass="44552">MDVIARSGDTLHYYSQLFDLPLILVQDANRGIGDGPLLPGQLVKIPGFKVGTRTMNRETSLNVVAEELKLPVDALFLVNQEESLPLRGGGGTLVVPQRVQQRVVTVGVPYSYDILCHDLRKLWKTYPFLTLESAGTSVLKNELFHVKSGRGEKKVHINGSFHANEWITTAILMVFLNDYLLALTNHRAIRGVNMLALYESCLLSAVPMVDPDGVNLVVDGPPSEEPYRTLVTKLNKGNPTFKDWKANIRGVDLNNQLPARWEIEKARKPQAAAPRDYPGDYPLSEPEARAMARLAEEEDFDRVIALHTQGKEFYWGFEQEEPEEAEAIAQEFARVSGYKAVRYVDSYAGYKDWFIQTFRRPGFTIELGEGVNPLPLSQFQDIYDDTLGIFLASLYM</sequence>
<reference evidence="10 11" key="1">
    <citation type="journal article" date="2012" name="J. Bacteriol.">
        <title>Genome of Bacillus macauensis ZFHKF-1, a Long-Chain-Forming Bacterium.</title>
        <authorList>
            <person name="Cai L."/>
            <person name="Zhang T."/>
        </authorList>
    </citation>
    <scope>NUCLEOTIDE SEQUENCE [LARGE SCALE GENOMIC DNA]</scope>
    <source>
        <strain evidence="10 11">ZFHKF-1</strain>
    </source>
</reference>
<dbReference type="PANTHER" id="PTHR11705:SF143">
    <property type="entry name" value="SLL0236 PROTEIN"/>
    <property type="match status" value="1"/>
</dbReference>
<dbReference type="PROSITE" id="PS00132">
    <property type="entry name" value="CARBOXYPEPT_ZN_1"/>
    <property type="match status" value="1"/>
</dbReference>
<evidence type="ECO:0000256" key="6">
    <source>
        <dbReference type="ARBA" id="ARBA00022833"/>
    </source>
</evidence>
<keyword evidence="6" id="KW-0862">Zinc</keyword>
<protein>
    <submittedName>
        <fullName evidence="10">Gamma-D-glutamyl-L-diamino acid endopeptidase</fullName>
    </submittedName>
</protein>
<dbReference type="MEROPS" id="M14.008"/>
<dbReference type="Gene3D" id="3.40.630.10">
    <property type="entry name" value="Zn peptidases"/>
    <property type="match status" value="1"/>
</dbReference>
<evidence type="ECO:0000313" key="10">
    <source>
        <dbReference type="EMBL" id="EIT84480.1"/>
    </source>
</evidence>
<evidence type="ECO:0000256" key="5">
    <source>
        <dbReference type="ARBA" id="ARBA00022801"/>
    </source>
</evidence>
<dbReference type="PANTHER" id="PTHR11705">
    <property type="entry name" value="PROTEASE FAMILY M14 CARBOXYPEPTIDASE A,B"/>
    <property type="match status" value="1"/>
</dbReference>
<evidence type="ECO:0000256" key="4">
    <source>
        <dbReference type="ARBA" id="ARBA00022723"/>
    </source>
</evidence>
<organism evidence="10 11">
    <name type="scientific">Fictibacillus macauensis ZFHKF-1</name>
    <dbReference type="NCBI Taxonomy" id="1196324"/>
    <lineage>
        <taxon>Bacteria</taxon>
        <taxon>Bacillati</taxon>
        <taxon>Bacillota</taxon>
        <taxon>Bacilli</taxon>
        <taxon>Bacillales</taxon>
        <taxon>Fictibacillaceae</taxon>
        <taxon>Fictibacillus</taxon>
    </lineage>
</organism>
<proteinExistence type="inferred from homology"/>
<dbReference type="OrthoDB" id="9802862at2"/>
<feature type="active site" description="Proton donor/acceptor" evidence="8">
    <location>
        <position position="366"/>
    </location>
</feature>
<dbReference type="PATRIC" id="fig|1196324.3.peg.3108"/>
<keyword evidence="11" id="KW-1185">Reference proteome</keyword>
<evidence type="ECO:0000256" key="1">
    <source>
        <dbReference type="ARBA" id="ARBA00001947"/>
    </source>
</evidence>
<evidence type="ECO:0000256" key="8">
    <source>
        <dbReference type="PROSITE-ProRule" id="PRU01379"/>
    </source>
</evidence>
<dbReference type="GO" id="GO:0006508">
    <property type="term" value="P:proteolysis"/>
    <property type="evidence" value="ECO:0007669"/>
    <property type="project" value="UniProtKB-KW"/>
</dbReference>
<keyword evidence="4" id="KW-0479">Metal-binding</keyword>
<dbReference type="RefSeq" id="WP_007203110.1">
    <property type="nucleotide sequence ID" value="NZ_AKKV01000032.1"/>
</dbReference>
<dbReference type="PROSITE" id="PS52035">
    <property type="entry name" value="PEPTIDASE_M14"/>
    <property type="match status" value="1"/>
</dbReference>
<comment type="caution">
    <text evidence="10">The sequence shown here is derived from an EMBL/GenBank/DDBJ whole genome shotgun (WGS) entry which is preliminary data.</text>
</comment>
<keyword evidence="7" id="KW-0482">Metalloprotease</keyword>
<keyword evidence="3" id="KW-0645">Protease</keyword>
<dbReference type="GO" id="GO:0005615">
    <property type="term" value="C:extracellular space"/>
    <property type="evidence" value="ECO:0007669"/>
    <property type="project" value="TreeGrafter"/>
</dbReference>
<evidence type="ECO:0000256" key="3">
    <source>
        <dbReference type="ARBA" id="ARBA00022670"/>
    </source>
</evidence>
<dbReference type="Pfam" id="PF00246">
    <property type="entry name" value="Peptidase_M14"/>
    <property type="match status" value="1"/>
</dbReference>
<gene>
    <name evidence="10" type="ORF">A374_15182</name>
</gene>
<evidence type="ECO:0000256" key="2">
    <source>
        <dbReference type="ARBA" id="ARBA00005988"/>
    </source>
</evidence>
<name>I8UC56_9BACL</name>
<dbReference type="eggNOG" id="COG2866">
    <property type="taxonomic scope" value="Bacteria"/>
</dbReference>
<dbReference type="Proteomes" id="UP000004080">
    <property type="component" value="Unassembled WGS sequence"/>
</dbReference>
<dbReference type="SUPFAM" id="SSF53187">
    <property type="entry name" value="Zn-dependent exopeptidases"/>
    <property type="match status" value="1"/>
</dbReference>
<keyword evidence="5" id="KW-0378">Hydrolase</keyword>
<accession>I8UC56</accession>
<evidence type="ECO:0000313" key="11">
    <source>
        <dbReference type="Proteomes" id="UP000004080"/>
    </source>
</evidence>
<dbReference type="InterPro" id="IPR000834">
    <property type="entry name" value="Peptidase_M14"/>
</dbReference>
<dbReference type="SMART" id="SM00631">
    <property type="entry name" value="Zn_pept"/>
    <property type="match status" value="1"/>
</dbReference>
<feature type="domain" description="Peptidase M14" evidence="9">
    <location>
        <begin position="108"/>
        <end position="394"/>
    </location>
</feature>
<dbReference type="GO" id="GO:0008270">
    <property type="term" value="F:zinc ion binding"/>
    <property type="evidence" value="ECO:0007669"/>
    <property type="project" value="InterPro"/>
</dbReference>
<dbReference type="InterPro" id="IPR034274">
    <property type="entry name" value="ENP1_M14_CPD"/>
</dbReference>
<dbReference type="CDD" id="cd06229">
    <property type="entry name" value="M14_Endopeptidase_I"/>
    <property type="match status" value="1"/>
</dbReference>
<dbReference type="InterPro" id="IPR057246">
    <property type="entry name" value="CARBOXYPEPT_ZN_1"/>
</dbReference>
<dbReference type="EMBL" id="AKKV01000032">
    <property type="protein sequence ID" value="EIT84480.1"/>
    <property type="molecule type" value="Genomic_DNA"/>
</dbReference>
<comment type="similarity">
    <text evidence="2 8">Belongs to the peptidase M14 family.</text>
</comment>
<evidence type="ECO:0000259" key="9">
    <source>
        <dbReference type="PROSITE" id="PS52035"/>
    </source>
</evidence>
<dbReference type="GO" id="GO:0004181">
    <property type="term" value="F:metallocarboxypeptidase activity"/>
    <property type="evidence" value="ECO:0007669"/>
    <property type="project" value="InterPro"/>
</dbReference>
<comment type="cofactor">
    <cofactor evidence="1">
        <name>Zn(2+)</name>
        <dbReference type="ChEBI" id="CHEBI:29105"/>
    </cofactor>
</comment>
<evidence type="ECO:0000256" key="7">
    <source>
        <dbReference type="ARBA" id="ARBA00023049"/>
    </source>
</evidence>
<dbReference type="STRING" id="1196324.A374_15182"/>